<dbReference type="PANTHER" id="PTHR40788">
    <property type="entry name" value="CLR5 DOMAIN-CONTAINING PROTEIN-RELATED"/>
    <property type="match status" value="1"/>
</dbReference>
<accession>A0A1W2TTB5</accession>
<dbReference type="AlphaFoldDB" id="A0A1W2TTB5"/>
<gene>
    <name evidence="2" type="ORF">SAMD00023353_6700290</name>
</gene>
<proteinExistence type="predicted"/>
<evidence type="ECO:0000313" key="3">
    <source>
        <dbReference type="Proteomes" id="UP000054516"/>
    </source>
</evidence>
<reference evidence="2" key="1">
    <citation type="submission" date="2016-03" db="EMBL/GenBank/DDBJ databases">
        <title>Draft genome sequence of Rosellinia necatrix.</title>
        <authorList>
            <person name="Kanematsu S."/>
        </authorList>
    </citation>
    <scope>NUCLEOTIDE SEQUENCE [LARGE SCALE GENOMIC DNA]</scope>
    <source>
        <strain evidence="2">W97</strain>
    </source>
</reference>
<sequence length="717" mass="80033">MQGGEPEVHEVVELQSDLSRRYRNHGPKLRQYWRSLNPAQRQKVMIAGAPGGFVLAHSQDHLLGNVCKLVPEWNLADVSAAGSDLLIRMLEHRATMSLEQQYISGLDGRPGDHHFILEMMHIHSLQLDGPFQNSYSLFVKGNYGRSFCILNQEKAAIAALEAAFNAGFCIPQSIGELILIRQLHFLRCLTVIVEDILEAGSTTRSEKIWPKMSQDGVVAAFSKLSIKPTAPKVDLASLLDMALSQKTSLDDTLSLMFAKPVMLCHLLHGWFFSRPELVADEMGCRSSTLGDRFISGAFLDTVHNGVRGAATWDYICQTLELLKSSPEKSHREIILQEISNACHFEYRRAQAVLRRQMSIVFRYSWFKRVSNVYDNGNARIILNGKPEDLAGGDQQVCCLLRLCQPELTISKAADCLTELDQLHAKHPTERERLRKADTIAIGDLAIIVAFIQSLSPVVSMPTFSRKKGQLFVTGAAELEAELNQARPALDLFDFVVPIDNLLERGVAIAALKAFEKFIVEKTGTKLESLYYDLIEDCITKLHEQLAARAERDAKHKARTQTKSEYIPFPPEPPKSPEARVQERRQKEKTRPAQPSAYGITSTNSEPAGDAQALLPPPEPIKVKPATAQVFLMLFDRTESRGSVPWIDFEGALAELGFSVIPKFGSVFTFYPPEGMAIQKPLTLHRPHGSRIEGHLLAVFARRLGRLYGWGGETFQST</sequence>
<organism evidence="2">
    <name type="scientific">Rosellinia necatrix</name>
    <name type="common">White root-rot fungus</name>
    <dbReference type="NCBI Taxonomy" id="77044"/>
    <lineage>
        <taxon>Eukaryota</taxon>
        <taxon>Fungi</taxon>
        <taxon>Dikarya</taxon>
        <taxon>Ascomycota</taxon>
        <taxon>Pezizomycotina</taxon>
        <taxon>Sordariomycetes</taxon>
        <taxon>Xylariomycetidae</taxon>
        <taxon>Xylariales</taxon>
        <taxon>Xylariaceae</taxon>
        <taxon>Rosellinia</taxon>
    </lineage>
</organism>
<dbReference type="STRING" id="77044.A0A1W2TTB5"/>
<keyword evidence="3" id="KW-1185">Reference proteome</keyword>
<dbReference type="PANTHER" id="PTHR40788:SF1">
    <property type="entry name" value="IPA PROTEIN"/>
    <property type="match status" value="1"/>
</dbReference>
<dbReference type="OrthoDB" id="2922289at2759"/>
<protein>
    <submittedName>
        <fullName evidence="2">Putative ipa protein</fullName>
    </submittedName>
</protein>
<feature type="compositionally biased region" description="Basic and acidic residues" evidence="1">
    <location>
        <begin position="574"/>
        <end position="590"/>
    </location>
</feature>
<dbReference type="EMBL" id="DF977512">
    <property type="protein sequence ID" value="GAP91817.1"/>
    <property type="molecule type" value="Genomic_DNA"/>
</dbReference>
<evidence type="ECO:0000256" key="1">
    <source>
        <dbReference type="SAM" id="MobiDB-lite"/>
    </source>
</evidence>
<name>A0A1W2TTB5_ROSNE</name>
<evidence type="ECO:0000313" key="2">
    <source>
        <dbReference type="EMBL" id="GAP91817.1"/>
    </source>
</evidence>
<feature type="region of interest" description="Disordered" evidence="1">
    <location>
        <begin position="551"/>
        <end position="609"/>
    </location>
</feature>
<dbReference type="Proteomes" id="UP000054516">
    <property type="component" value="Unassembled WGS sequence"/>
</dbReference>
<dbReference type="OMA" id="YKFIPEW"/>